<name>A0A117NGB6_PICGL</name>
<gene>
    <name evidence="2" type="ORF">ABT39_MTgene1655</name>
</gene>
<accession>A0A117NGB6</accession>
<dbReference type="EMBL" id="LKAM01000011">
    <property type="protein sequence ID" value="KUM46553.1"/>
    <property type="molecule type" value="Genomic_DNA"/>
</dbReference>
<geneLocation type="mitochondrion" evidence="2"/>
<evidence type="ECO:0000256" key="1">
    <source>
        <dbReference type="SAM" id="MobiDB-lite"/>
    </source>
</evidence>
<feature type="compositionally biased region" description="Basic and acidic residues" evidence="1">
    <location>
        <begin position="1"/>
        <end position="23"/>
    </location>
</feature>
<organism evidence="2">
    <name type="scientific">Picea glauca</name>
    <name type="common">White spruce</name>
    <name type="synonym">Pinus glauca</name>
    <dbReference type="NCBI Taxonomy" id="3330"/>
    <lineage>
        <taxon>Eukaryota</taxon>
        <taxon>Viridiplantae</taxon>
        <taxon>Streptophyta</taxon>
        <taxon>Embryophyta</taxon>
        <taxon>Tracheophyta</taxon>
        <taxon>Spermatophyta</taxon>
        <taxon>Pinopsida</taxon>
        <taxon>Pinidae</taxon>
        <taxon>Conifers I</taxon>
        <taxon>Pinales</taxon>
        <taxon>Pinaceae</taxon>
        <taxon>Picea</taxon>
    </lineage>
</organism>
<evidence type="ECO:0000313" key="2">
    <source>
        <dbReference type="EMBL" id="KUM46553.1"/>
    </source>
</evidence>
<feature type="region of interest" description="Disordered" evidence="1">
    <location>
        <begin position="1"/>
        <end position="56"/>
    </location>
</feature>
<reference evidence="2" key="1">
    <citation type="journal article" date="2015" name="Genome Biol. Evol.">
        <title>Organellar Genomes of White Spruce (Picea glauca): Assembly and Annotation.</title>
        <authorList>
            <person name="Jackman S.D."/>
            <person name="Warren R.L."/>
            <person name="Gibb E.A."/>
            <person name="Vandervalk B.P."/>
            <person name="Mohamadi H."/>
            <person name="Chu J."/>
            <person name="Raymond A."/>
            <person name="Pleasance S."/>
            <person name="Coope R."/>
            <person name="Wildung M.R."/>
            <person name="Ritland C.E."/>
            <person name="Bousquet J."/>
            <person name="Jones S.J."/>
            <person name="Bohlmann J."/>
            <person name="Birol I."/>
        </authorList>
    </citation>
    <scope>NUCLEOTIDE SEQUENCE [LARGE SCALE GENOMIC DNA]</scope>
    <source>
        <tissue evidence="2">Flushing bud</tissue>
    </source>
</reference>
<sequence>MPGLDPRSDTAFDALDPKRRDPTVDPAVEPQEGGPDLRIVNTLEPTPTGWSPPFCQQKDNPHHLPVYAWRPRVNTKIDAGSLS</sequence>
<protein>
    <submittedName>
        <fullName evidence="2">Uncharacterized protein</fullName>
    </submittedName>
</protein>
<proteinExistence type="predicted"/>
<comment type="caution">
    <text evidence="2">The sequence shown here is derived from an EMBL/GenBank/DDBJ whole genome shotgun (WGS) entry which is preliminary data.</text>
</comment>
<dbReference type="AlphaFoldDB" id="A0A117NGB6"/>
<keyword evidence="2" id="KW-0496">Mitochondrion</keyword>